<dbReference type="Proteomes" id="UP000016933">
    <property type="component" value="Unassembled WGS sequence"/>
</dbReference>
<accession>N1PPA4</accession>
<evidence type="ECO:0000313" key="2">
    <source>
        <dbReference type="EMBL" id="EME44274.1"/>
    </source>
</evidence>
<dbReference type="HOGENOM" id="CLU_1094257_0_0_1"/>
<proteinExistence type="predicted"/>
<keyword evidence="3" id="KW-1185">Reference proteome</keyword>
<organism evidence="2 3">
    <name type="scientific">Dothistroma septosporum (strain NZE10 / CBS 128990)</name>
    <name type="common">Red band needle blight fungus</name>
    <name type="synonym">Mycosphaerella pini</name>
    <dbReference type="NCBI Taxonomy" id="675120"/>
    <lineage>
        <taxon>Eukaryota</taxon>
        <taxon>Fungi</taxon>
        <taxon>Dikarya</taxon>
        <taxon>Ascomycota</taxon>
        <taxon>Pezizomycotina</taxon>
        <taxon>Dothideomycetes</taxon>
        <taxon>Dothideomycetidae</taxon>
        <taxon>Mycosphaerellales</taxon>
        <taxon>Mycosphaerellaceae</taxon>
        <taxon>Dothistroma</taxon>
    </lineage>
</organism>
<feature type="region of interest" description="Disordered" evidence="1">
    <location>
        <begin position="1"/>
        <end position="35"/>
    </location>
</feature>
<sequence>MATILPRNDGNGERCEVLSAPSTLESPSPPSPRKRLVRNFSYPSLAPRHQTGLHPAFRAPTEAVNHDAGAEAPILSESAVAAIRRSTAMPSTALTPARIKYLQDPVCRAEIKSGKTLIKVNTEDLVAEIDAMSAKFADISARYGALDDNMDDDADITTVYSIYRREETEGADISIKGYHWKRIKGIYNAKEKANAAAQQELYSSELAVRYPGRIAQNNFETEGGEKDNSMMAYRLRIAHAGLVETMVHPMRTQA</sequence>
<protein>
    <submittedName>
        <fullName evidence="2">Uncharacterized protein</fullName>
    </submittedName>
</protein>
<dbReference type="EMBL" id="KB446539">
    <property type="protein sequence ID" value="EME44274.1"/>
    <property type="molecule type" value="Genomic_DNA"/>
</dbReference>
<evidence type="ECO:0000313" key="3">
    <source>
        <dbReference type="Proteomes" id="UP000016933"/>
    </source>
</evidence>
<dbReference type="AlphaFoldDB" id="N1PPA4"/>
<gene>
    <name evidence="2" type="ORF">DOTSEDRAFT_24342</name>
</gene>
<evidence type="ECO:0000256" key="1">
    <source>
        <dbReference type="SAM" id="MobiDB-lite"/>
    </source>
</evidence>
<name>N1PPA4_DOTSN</name>
<reference evidence="3" key="1">
    <citation type="journal article" date="2012" name="PLoS Genet.">
        <title>The genomes of the fungal plant pathogens Cladosporium fulvum and Dothistroma septosporum reveal adaptation to different hosts and lifestyles but also signatures of common ancestry.</title>
        <authorList>
            <person name="de Wit P.J.G.M."/>
            <person name="van der Burgt A."/>
            <person name="Oekmen B."/>
            <person name="Stergiopoulos I."/>
            <person name="Abd-Elsalam K.A."/>
            <person name="Aerts A.L."/>
            <person name="Bahkali A.H."/>
            <person name="Beenen H.G."/>
            <person name="Chettri P."/>
            <person name="Cox M.P."/>
            <person name="Datema E."/>
            <person name="de Vries R.P."/>
            <person name="Dhillon B."/>
            <person name="Ganley A.R."/>
            <person name="Griffiths S.A."/>
            <person name="Guo Y."/>
            <person name="Hamelin R.C."/>
            <person name="Henrissat B."/>
            <person name="Kabir M.S."/>
            <person name="Jashni M.K."/>
            <person name="Kema G."/>
            <person name="Klaubauf S."/>
            <person name="Lapidus A."/>
            <person name="Levasseur A."/>
            <person name="Lindquist E."/>
            <person name="Mehrabi R."/>
            <person name="Ohm R.A."/>
            <person name="Owen T.J."/>
            <person name="Salamov A."/>
            <person name="Schwelm A."/>
            <person name="Schijlen E."/>
            <person name="Sun H."/>
            <person name="van den Burg H.A."/>
            <person name="van Ham R.C.H.J."/>
            <person name="Zhang S."/>
            <person name="Goodwin S.B."/>
            <person name="Grigoriev I.V."/>
            <person name="Collemare J."/>
            <person name="Bradshaw R.E."/>
        </authorList>
    </citation>
    <scope>NUCLEOTIDE SEQUENCE [LARGE SCALE GENOMIC DNA]</scope>
    <source>
        <strain evidence="3">NZE10 / CBS 128990</strain>
    </source>
</reference>
<reference evidence="2 3" key="2">
    <citation type="journal article" date="2012" name="PLoS Pathog.">
        <title>Diverse lifestyles and strategies of plant pathogenesis encoded in the genomes of eighteen Dothideomycetes fungi.</title>
        <authorList>
            <person name="Ohm R.A."/>
            <person name="Feau N."/>
            <person name="Henrissat B."/>
            <person name="Schoch C.L."/>
            <person name="Horwitz B.A."/>
            <person name="Barry K.W."/>
            <person name="Condon B.J."/>
            <person name="Copeland A.C."/>
            <person name="Dhillon B."/>
            <person name="Glaser F."/>
            <person name="Hesse C.N."/>
            <person name="Kosti I."/>
            <person name="LaButti K."/>
            <person name="Lindquist E.A."/>
            <person name="Lucas S."/>
            <person name="Salamov A.A."/>
            <person name="Bradshaw R.E."/>
            <person name="Ciuffetti L."/>
            <person name="Hamelin R.C."/>
            <person name="Kema G.H.J."/>
            <person name="Lawrence C."/>
            <person name="Scott J.A."/>
            <person name="Spatafora J.W."/>
            <person name="Turgeon B.G."/>
            <person name="de Wit P.J.G.M."/>
            <person name="Zhong S."/>
            <person name="Goodwin S.B."/>
            <person name="Grigoriev I.V."/>
        </authorList>
    </citation>
    <scope>NUCLEOTIDE SEQUENCE [LARGE SCALE GENOMIC DNA]</scope>
    <source>
        <strain evidence="3">NZE10 / CBS 128990</strain>
    </source>
</reference>